<dbReference type="EMBL" id="SOZI01000241">
    <property type="protein sequence ID" value="TNY17129.1"/>
    <property type="molecule type" value="Genomic_DNA"/>
</dbReference>
<comment type="caution">
    <text evidence="4">The sequence shown here is derived from an EMBL/GenBank/DDBJ whole genome shotgun (WGS) entry which is preliminary data.</text>
</comment>
<evidence type="ECO:0000259" key="3">
    <source>
        <dbReference type="Pfam" id="PF13193"/>
    </source>
</evidence>
<evidence type="ECO:0000313" key="4">
    <source>
        <dbReference type="EMBL" id="TNY17129.1"/>
    </source>
</evidence>
<reference evidence="4 5" key="1">
    <citation type="submission" date="2019-03" db="EMBL/GenBank/DDBJ databases">
        <title>Rhodosporidium diobovatum UCD-FST 08-225 genome sequencing, assembly, and annotation.</title>
        <authorList>
            <person name="Fakankun I.U."/>
            <person name="Fristensky B."/>
            <person name="Levin D.B."/>
        </authorList>
    </citation>
    <scope>NUCLEOTIDE SEQUENCE [LARGE SCALE GENOMIC DNA]</scope>
    <source>
        <strain evidence="4 5">UCD-FST 08-225</strain>
    </source>
</reference>
<name>A0A5C5FLD6_9BASI</name>
<dbReference type="SUPFAM" id="SSF56801">
    <property type="entry name" value="Acetyl-CoA synthetase-like"/>
    <property type="match status" value="1"/>
</dbReference>
<keyword evidence="5" id="KW-1185">Reference proteome</keyword>
<organism evidence="4 5">
    <name type="scientific">Rhodotorula diobovata</name>
    <dbReference type="NCBI Taxonomy" id="5288"/>
    <lineage>
        <taxon>Eukaryota</taxon>
        <taxon>Fungi</taxon>
        <taxon>Dikarya</taxon>
        <taxon>Basidiomycota</taxon>
        <taxon>Pucciniomycotina</taxon>
        <taxon>Microbotryomycetes</taxon>
        <taxon>Sporidiobolales</taxon>
        <taxon>Sporidiobolaceae</taxon>
        <taxon>Rhodotorula</taxon>
    </lineage>
</organism>
<dbReference type="PANTHER" id="PTHR43201">
    <property type="entry name" value="ACYL-COA SYNTHETASE"/>
    <property type="match status" value="1"/>
</dbReference>
<keyword evidence="2" id="KW-0436">Ligase</keyword>
<dbReference type="InterPro" id="IPR045851">
    <property type="entry name" value="AMP-bd_C_sf"/>
</dbReference>
<dbReference type="Gene3D" id="3.30.300.30">
    <property type="match status" value="1"/>
</dbReference>
<dbReference type="GO" id="GO:0006631">
    <property type="term" value="P:fatty acid metabolic process"/>
    <property type="evidence" value="ECO:0007669"/>
    <property type="project" value="TreeGrafter"/>
</dbReference>
<dbReference type="GO" id="GO:0031956">
    <property type="term" value="F:medium-chain fatty acid-CoA ligase activity"/>
    <property type="evidence" value="ECO:0007669"/>
    <property type="project" value="TreeGrafter"/>
</dbReference>
<dbReference type="InterPro" id="IPR025110">
    <property type="entry name" value="AMP-bd_C"/>
</dbReference>
<evidence type="ECO:0000256" key="1">
    <source>
        <dbReference type="ARBA" id="ARBA00006432"/>
    </source>
</evidence>
<dbReference type="AlphaFoldDB" id="A0A5C5FLD6"/>
<dbReference type="PANTHER" id="PTHR43201:SF5">
    <property type="entry name" value="MEDIUM-CHAIN ACYL-COA LIGASE ACSF2, MITOCHONDRIAL"/>
    <property type="match status" value="1"/>
</dbReference>
<comment type="similarity">
    <text evidence="1">Belongs to the ATP-dependent AMP-binding enzyme family.</text>
</comment>
<protein>
    <recommendedName>
        <fullName evidence="3">AMP-binding enzyme C-terminal domain-containing protein</fullName>
    </recommendedName>
</protein>
<feature type="non-terminal residue" evidence="4">
    <location>
        <position position="1"/>
    </location>
</feature>
<accession>A0A5C5FLD6</accession>
<dbReference type="OrthoDB" id="10253115at2759"/>
<dbReference type="Pfam" id="PF13193">
    <property type="entry name" value="AMP-binding_C"/>
    <property type="match status" value="1"/>
</dbReference>
<evidence type="ECO:0000313" key="5">
    <source>
        <dbReference type="Proteomes" id="UP000311382"/>
    </source>
</evidence>
<proteinExistence type="inferred from homology"/>
<feature type="domain" description="AMP-binding enzyme C-terminal" evidence="3">
    <location>
        <begin position="12"/>
        <end position="104"/>
    </location>
</feature>
<dbReference type="Proteomes" id="UP000311382">
    <property type="component" value="Unassembled WGS sequence"/>
</dbReference>
<gene>
    <name evidence="4" type="ORF">DMC30DRAFT_357576</name>
</gene>
<evidence type="ECO:0000256" key="2">
    <source>
        <dbReference type="ARBA" id="ARBA00022598"/>
    </source>
</evidence>
<sequence>IIRSGENISSVQVENALFAHDAVREVAVVAVPCDVHGEQVAAVVVLHPPSHTSRRSAAAPPSEEVLREVARGLLPRHAVPALVVCLSDDEAASGDGLPKNATGKVVKAEVKLLALREWEKRGLGKKGPRGQMEAVRAKL</sequence>
<dbReference type="STRING" id="5288.A0A5C5FLD6"/>